<dbReference type="Gene3D" id="3.10.450.50">
    <property type="match status" value="1"/>
</dbReference>
<dbReference type="Pfam" id="PF12883">
    <property type="entry name" value="DUF3828"/>
    <property type="match status" value="1"/>
</dbReference>
<evidence type="ECO:0000259" key="2">
    <source>
        <dbReference type="Pfam" id="PF12883"/>
    </source>
</evidence>
<proteinExistence type="predicted"/>
<reference evidence="3" key="1">
    <citation type="submission" date="2021-11" db="EMBL/GenBank/DDBJ databases">
        <title>WGS analysis for carbapenemase-producing Enterobacterales outbreak in a University Hospital, Japan.</title>
        <authorList>
            <person name="Tukada M."/>
            <person name="Miyazaki T."/>
            <person name="Aoki K."/>
            <person name="Yoshizawa S."/>
            <person name="Ishii Y."/>
            <person name="Tateda K."/>
        </authorList>
    </citation>
    <scope>NUCLEOTIDE SEQUENCE</scope>
    <source>
        <strain evidence="3">TUM16652</strain>
    </source>
</reference>
<evidence type="ECO:0000256" key="1">
    <source>
        <dbReference type="SAM" id="SignalP"/>
    </source>
</evidence>
<dbReference type="Proteomes" id="UP001050241">
    <property type="component" value="Unassembled WGS sequence"/>
</dbReference>
<evidence type="ECO:0000313" key="4">
    <source>
        <dbReference type="Proteomes" id="UP001050241"/>
    </source>
</evidence>
<feature type="domain" description="DUF3828" evidence="2">
    <location>
        <begin position="51"/>
        <end position="148"/>
    </location>
</feature>
<protein>
    <recommendedName>
        <fullName evidence="2">DUF3828 domain-containing protein</fullName>
    </recommendedName>
</protein>
<organism evidence="3 4">
    <name type="scientific">Enterobacter cloacae</name>
    <dbReference type="NCBI Taxonomy" id="550"/>
    <lineage>
        <taxon>Bacteria</taxon>
        <taxon>Pseudomonadati</taxon>
        <taxon>Pseudomonadota</taxon>
        <taxon>Gammaproteobacteria</taxon>
        <taxon>Enterobacterales</taxon>
        <taxon>Enterobacteriaceae</taxon>
        <taxon>Enterobacter</taxon>
        <taxon>Enterobacter cloacae complex</taxon>
    </lineage>
</organism>
<comment type="caution">
    <text evidence="3">The sequence shown here is derived from an EMBL/GenBank/DDBJ whole genome shotgun (WGS) entry which is preliminary data.</text>
</comment>
<dbReference type="EMBL" id="BQFY01000003">
    <property type="protein sequence ID" value="GJJ81535.1"/>
    <property type="molecule type" value="Genomic_DNA"/>
</dbReference>
<evidence type="ECO:0000313" key="3">
    <source>
        <dbReference type="EMBL" id="GJJ81535.1"/>
    </source>
</evidence>
<gene>
    <name evidence="3" type="ORF">TUM16652_02340</name>
</gene>
<sequence>MQFTGMTDMKKIILAILLLPTLASAAQKFPPEVSAALQFNKWYISQIIIGKEPLKNYEALRPYVTRETISKLKAMDKLDSDEYDVPDVDMFIKAQGYEDDWGIVSARALDYDAACMQVYISFGKKRDHTVIDCMVKEDGVWKVESVASMNISDNLMME</sequence>
<name>A0ABD0BJI2_ENTCL</name>
<feature type="signal peptide" evidence="1">
    <location>
        <begin position="1"/>
        <end position="25"/>
    </location>
</feature>
<dbReference type="InterPro" id="IPR024289">
    <property type="entry name" value="DUF3828"/>
</dbReference>
<dbReference type="AlphaFoldDB" id="A0ABD0BJI2"/>
<feature type="chain" id="PRO_5044789716" description="DUF3828 domain-containing protein" evidence="1">
    <location>
        <begin position="26"/>
        <end position="158"/>
    </location>
</feature>
<keyword evidence="1" id="KW-0732">Signal</keyword>
<accession>A0ABD0BJI2</accession>